<dbReference type="PROSITE" id="PS50088">
    <property type="entry name" value="ANK_REPEAT"/>
    <property type="match status" value="1"/>
</dbReference>
<dbReference type="EMBL" id="JYNV01000220">
    <property type="protein sequence ID" value="KZM22326.1"/>
    <property type="molecule type" value="Genomic_DNA"/>
</dbReference>
<dbReference type="STRING" id="5454.A0A163CAP3"/>
<dbReference type="AlphaFoldDB" id="A0A163CAP3"/>
<dbReference type="SUPFAM" id="SSF48403">
    <property type="entry name" value="Ankyrin repeat"/>
    <property type="match status" value="1"/>
</dbReference>
<dbReference type="InterPro" id="IPR051165">
    <property type="entry name" value="Multifunctional_ANK_Repeat"/>
</dbReference>
<keyword evidence="1" id="KW-0677">Repeat</keyword>
<evidence type="ECO:0000256" key="2">
    <source>
        <dbReference type="ARBA" id="ARBA00023043"/>
    </source>
</evidence>
<evidence type="ECO:0000256" key="1">
    <source>
        <dbReference type="ARBA" id="ARBA00022737"/>
    </source>
</evidence>
<keyword evidence="4" id="KW-1185">Reference proteome</keyword>
<reference evidence="3 4" key="1">
    <citation type="journal article" date="2016" name="Sci. Rep.">
        <title>Draft genome sequencing and secretome analysis of fungal phytopathogen Ascochyta rabiei provides insight into the necrotrophic effector repertoire.</title>
        <authorList>
            <person name="Verma S."/>
            <person name="Gazara R.K."/>
            <person name="Nizam S."/>
            <person name="Parween S."/>
            <person name="Chattopadhyay D."/>
            <person name="Verma P.K."/>
        </authorList>
    </citation>
    <scope>NUCLEOTIDE SEQUENCE [LARGE SCALE GENOMIC DNA]</scope>
    <source>
        <strain evidence="3 4">ArDII</strain>
    </source>
</reference>
<evidence type="ECO:0000313" key="4">
    <source>
        <dbReference type="Proteomes" id="UP000076837"/>
    </source>
</evidence>
<organism evidence="3 4">
    <name type="scientific">Didymella rabiei</name>
    <name type="common">Chickpea ascochyta blight fungus</name>
    <name type="synonym">Mycosphaerella rabiei</name>
    <dbReference type="NCBI Taxonomy" id="5454"/>
    <lineage>
        <taxon>Eukaryota</taxon>
        <taxon>Fungi</taxon>
        <taxon>Dikarya</taxon>
        <taxon>Ascomycota</taxon>
        <taxon>Pezizomycotina</taxon>
        <taxon>Dothideomycetes</taxon>
        <taxon>Pleosporomycetidae</taxon>
        <taxon>Pleosporales</taxon>
        <taxon>Pleosporineae</taxon>
        <taxon>Didymellaceae</taxon>
        <taxon>Ascochyta</taxon>
    </lineage>
</organism>
<dbReference type="OrthoDB" id="1722345at2759"/>
<gene>
    <name evidence="3" type="ORF">ST47_g6527</name>
</gene>
<evidence type="ECO:0000313" key="3">
    <source>
        <dbReference type="EMBL" id="KZM22326.1"/>
    </source>
</evidence>
<dbReference type="Proteomes" id="UP000076837">
    <property type="component" value="Unassembled WGS sequence"/>
</dbReference>
<dbReference type="InterPro" id="IPR036770">
    <property type="entry name" value="Ankyrin_rpt-contain_sf"/>
</dbReference>
<dbReference type="Pfam" id="PF12796">
    <property type="entry name" value="Ank_2"/>
    <property type="match status" value="1"/>
</dbReference>
<dbReference type="SMART" id="SM00248">
    <property type="entry name" value="ANK"/>
    <property type="match status" value="3"/>
</dbReference>
<accession>A0A163CAP3</accession>
<protein>
    <submittedName>
        <fullName evidence="3">Uncharacterized protein</fullName>
    </submittedName>
</protein>
<name>A0A163CAP3_DIDRA</name>
<dbReference type="InterPro" id="IPR002110">
    <property type="entry name" value="Ankyrin_rpt"/>
</dbReference>
<proteinExistence type="predicted"/>
<comment type="caution">
    <text evidence="3">The sequence shown here is derived from an EMBL/GenBank/DDBJ whole genome shotgun (WGS) entry which is preliminary data.</text>
</comment>
<dbReference type="PROSITE" id="PS50297">
    <property type="entry name" value="ANK_REP_REGION"/>
    <property type="match status" value="1"/>
</dbReference>
<dbReference type="Gene3D" id="1.25.40.20">
    <property type="entry name" value="Ankyrin repeat-containing domain"/>
    <property type="match status" value="1"/>
</dbReference>
<dbReference type="PANTHER" id="PTHR24123:SF33">
    <property type="entry name" value="PROTEIN HOS4"/>
    <property type="match status" value="1"/>
</dbReference>
<sequence length="278" mass="31254">MATTPAVHPVDPPPPREITDLARLCLEGDLEHDDINLAFQSKLQAYSSQGHQISLLWPVLFAAVQYARPRIVTLLLSQGLQLQTMYVEQAVSTGSKEVFQAFLDNGWNVNEPLYSFRPPVLANFVHDHDMTVWFLDRGADPDARCYIDLTPLSFAARYASIPTFRVLLDRGSANKGQLAHHAVERNTDVITVLDILASRGALLDELQYATDLQSWNHESFKGLGTPLHRATELGRLEIVRYLLDKQANPRARDSKNRTPIDIADHLGFEDIANLLIMY</sequence>
<keyword evidence="2" id="KW-0040">ANK repeat</keyword>
<dbReference type="PANTHER" id="PTHR24123">
    <property type="entry name" value="ANKYRIN REPEAT-CONTAINING"/>
    <property type="match status" value="1"/>
</dbReference>